<evidence type="ECO:0000256" key="1">
    <source>
        <dbReference type="SAM" id="SignalP"/>
    </source>
</evidence>
<name>A0A9C6X4I1_FRAOC</name>
<keyword evidence="1" id="KW-0732">Signal</keyword>
<dbReference type="KEGG" id="foc:127750689"/>
<dbReference type="Proteomes" id="UP000504606">
    <property type="component" value="Unplaced"/>
</dbReference>
<reference evidence="3" key="1">
    <citation type="submission" date="2025-08" db="UniProtKB">
        <authorList>
            <consortium name="RefSeq"/>
        </authorList>
    </citation>
    <scope>IDENTIFICATION</scope>
    <source>
        <tissue evidence="3">Whole organism</tissue>
    </source>
</reference>
<feature type="signal peptide" evidence="1">
    <location>
        <begin position="1"/>
        <end position="27"/>
    </location>
</feature>
<gene>
    <name evidence="3" type="primary">LOC127750689</name>
</gene>
<evidence type="ECO:0000313" key="3">
    <source>
        <dbReference type="RefSeq" id="XP_052128947.1"/>
    </source>
</evidence>
<sequence length="198" mass="22738">MHTGSTASNQLLQLVLLTLIFWEGIFSKGFNSLIGPYIAYGERFYNCQPNNRPLPWIWNLRATHFNPYKPKELQRVTGNVKGANGTIDDHCWSKVIVDIRSNNQWKENAFVLSFKNNACRYAREYTPGVYKQILKGEDEGACIRPPGVYEVNNTPVDWSFPTVPLIPYGYYRFRVMFGKAENLYGCWVADAKAVPRTD</sequence>
<dbReference type="RefSeq" id="XP_052128947.1">
    <property type="nucleotide sequence ID" value="XM_052272987.1"/>
</dbReference>
<dbReference type="AlphaFoldDB" id="A0A9C6X4I1"/>
<dbReference type="GeneID" id="127750689"/>
<accession>A0A9C6X4I1</accession>
<organism evidence="2 3">
    <name type="scientific">Frankliniella occidentalis</name>
    <name type="common">Western flower thrips</name>
    <name type="synonym">Euthrips occidentalis</name>
    <dbReference type="NCBI Taxonomy" id="133901"/>
    <lineage>
        <taxon>Eukaryota</taxon>
        <taxon>Metazoa</taxon>
        <taxon>Ecdysozoa</taxon>
        <taxon>Arthropoda</taxon>
        <taxon>Hexapoda</taxon>
        <taxon>Insecta</taxon>
        <taxon>Pterygota</taxon>
        <taxon>Neoptera</taxon>
        <taxon>Paraneoptera</taxon>
        <taxon>Thysanoptera</taxon>
        <taxon>Terebrantia</taxon>
        <taxon>Thripoidea</taxon>
        <taxon>Thripidae</taxon>
        <taxon>Frankliniella</taxon>
    </lineage>
</organism>
<evidence type="ECO:0000313" key="2">
    <source>
        <dbReference type="Proteomes" id="UP000504606"/>
    </source>
</evidence>
<feature type="chain" id="PRO_5038886276" evidence="1">
    <location>
        <begin position="28"/>
        <end position="198"/>
    </location>
</feature>
<protein>
    <submittedName>
        <fullName evidence="3">Uncharacterized protein LOC127750689</fullName>
    </submittedName>
</protein>
<proteinExistence type="predicted"/>
<keyword evidence="2" id="KW-1185">Reference proteome</keyword>